<proteinExistence type="predicted"/>
<accession>A0ABW2JE49</accession>
<dbReference type="InterPro" id="IPR000914">
    <property type="entry name" value="SBP_5_dom"/>
</dbReference>
<organism evidence="2 3">
    <name type="scientific">Streptomyces monticola</name>
    <dbReference type="NCBI Taxonomy" id="2666263"/>
    <lineage>
        <taxon>Bacteria</taxon>
        <taxon>Bacillati</taxon>
        <taxon>Actinomycetota</taxon>
        <taxon>Actinomycetes</taxon>
        <taxon>Kitasatosporales</taxon>
        <taxon>Streptomycetaceae</taxon>
        <taxon>Streptomyces</taxon>
    </lineage>
</organism>
<dbReference type="PANTHER" id="PTHR30290:SF65">
    <property type="entry name" value="MONOACYL PHOSPHATIDYLINOSITOL TETRAMANNOSIDE-BINDING PROTEIN LPQW-RELATED"/>
    <property type="match status" value="1"/>
</dbReference>
<keyword evidence="3" id="KW-1185">Reference proteome</keyword>
<dbReference type="Pfam" id="PF00496">
    <property type="entry name" value="SBP_bac_5"/>
    <property type="match status" value="1"/>
</dbReference>
<dbReference type="Gene3D" id="3.40.190.10">
    <property type="entry name" value="Periplasmic binding protein-like II"/>
    <property type="match status" value="1"/>
</dbReference>
<gene>
    <name evidence="2" type="ORF">ACFQVC_06575</name>
</gene>
<dbReference type="PIRSF" id="PIRSF002741">
    <property type="entry name" value="MppA"/>
    <property type="match status" value="1"/>
</dbReference>
<evidence type="ECO:0000313" key="3">
    <source>
        <dbReference type="Proteomes" id="UP001596523"/>
    </source>
</evidence>
<dbReference type="Proteomes" id="UP001596523">
    <property type="component" value="Unassembled WGS sequence"/>
</dbReference>
<name>A0ABW2JE49_9ACTN</name>
<dbReference type="RefSeq" id="WP_381828276.1">
    <property type="nucleotide sequence ID" value="NZ_JBHTCF010000002.1"/>
</dbReference>
<dbReference type="EMBL" id="JBHTCF010000002">
    <property type="protein sequence ID" value="MFC7303878.1"/>
    <property type="molecule type" value="Genomic_DNA"/>
</dbReference>
<protein>
    <submittedName>
        <fullName evidence="2">ABC transporter substrate-binding protein</fullName>
    </submittedName>
</protein>
<evidence type="ECO:0000259" key="1">
    <source>
        <dbReference type="Pfam" id="PF00496"/>
    </source>
</evidence>
<dbReference type="SUPFAM" id="SSF53850">
    <property type="entry name" value="Periplasmic binding protein-like II"/>
    <property type="match status" value="1"/>
</dbReference>
<dbReference type="InterPro" id="IPR030678">
    <property type="entry name" value="Peptide/Ni-bd"/>
</dbReference>
<reference evidence="3" key="1">
    <citation type="journal article" date="2019" name="Int. J. Syst. Evol. Microbiol.">
        <title>The Global Catalogue of Microorganisms (GCM) 10K type strain sequencing project: providing services to taxonomists for standard genome sequencing and annotation.</title>
        <authorList>
            <consortium name="The Broad Institute Genomics Platform"/>
            <consortium name="The Broad Institute Genome Sequencing Center for Infectious Disease"/>
            <person name="Wu L."/>
            <person name="Ma J."/>
        </authorList>
    </citation>
    <scope>NUCLEOTIDE SEQUENCE [LARGE SCALE GENOMIC DNA]</scope>
    <source>
        <strain evidence="3">SYNS20</strain>
    </source>
</reference>
<dbReference type="Gene3D" id="3.10.105.10">
    <property type="entry name" value="Dipeptide-binding Protein, Domain 3"/>
    <property type="match status" value="1"/>
</dbReference>
<dbReference type="InterPro" id="IPR039424">
    <property type="entry name" value="SBP_5"/>
</dbReference>
<comment type="caution">
    <text evidence="2">The sequence shown here is derived from an EMBL/GenBank/DDBJ whole genome shotgun (WGS) entry which is preliminary data.</text>
</comment>
<feature type="domain" description="Solute-binding protein family 5" evidence="1">
    <location>
        <begin position="60"/>
        <end position="397"/>
    </location>
</feature>
<dbReference type="PANTHER" id="PTHR30290">
    <property type="entry name" value="PERIPLASMIC BINDING COMPONENT OF ABC TRANSPORTER"/>
    <property type="match status" value="1"/>
</dbReference>
<evidence type="ECO:0000313" key="2">
    <source>
        <dbReference type="EMBL" id="MFC7303878.1"/>
    </source>
</evidence>
<sequence length="477" mass="50388">MTGCFAPSAGSEGGDGGKRIRVAMMQPPRSGLSPLSDDAFKLSRWSAAETLVRLDADGDPQPLLATKWTQNDRTWTFTLRKGVTFHDGTALTPRAVVRSLERAAGASPKPRILDGVRLSAKAVGDKVEITTSQTDPLVPHRLSSPQLSILAAKAYHTKAVDPVGAGTGPFVISKVNGTASAALDRYDAYWGGPAKAPGIDVKFVPDGTARAAALRSGEADIVEAVPVAQASLLEKNQITEVPMPRTNTLYLNTTSGPFRQASLRAAAREALDTEALVRGVYEGRADRADGLLGPALPWAAQLRDTAEGRAEAADPDGAKITIGTFTDRAELPEAAALLQQQLEKAGFEVELDVREYSAIESDALEGKFDAFVLSRATVLDSGDPAAYLYSDFASDGSFNISQLGDKGVDSALRAAAAAPAGEERREKVMAAEEAVLGTDAALPLLHERVVQGDAVGVVGSVKDPRERELVTRSTYIK</sequence>
<dbReference type="CDD" id="cd08490">
    <property type="entry name" value="PBP2_NikA_DppA_OppA_like_3"/>
    <property type="match status" value="1"/>
</dbReference>